<keyword evidence="6" id="KW-1185">Reference proteome</keyword>
<dbReference type="SUPFAM" id="SSF141457">
    <property type="entry name" value="BH3618-like"/>
    <property type="match status" value="1"/>
</dbReference>
<dbReference type="Gene3D" id="2.30.290.10">
    <property type="entry name" value="BH3618-like"/>
    <property type="match status" value="1"/>
</dbReference>
<comment type="similarity">
    <text evidence="4">Belongs to the FliW family.</text>
</comment>
<proteinExistence type="inferred from homology"/>
<dbReference type="EMBL" id="LYPC01000025">
    <property type="protein sequence ID" value="OCT13152.1"/>
    <property type="molecule type" value="Genomic_DNA"/>
</dbReference>
<evidence type="ECO:0000256" key="2">
    <source>
        <dbReference type="ARBA" id="ARBA00022795"/>
    </source>
</evidence>
<dbReference type="Proteomes" id="UP000093309">
    <property type="component" value="Unassembled WGS sequence"/>
</dbReference>
<dbReference type="NCBIfam" id="NF009793">
    <property type="entry name" value="PRK13285.1-1"/>
    <property type="match status" value="1"/>
</dbReference>
<comment type="caution">
    <text evidence="5">The sequence shown here is derived from an EMBL/GenBank/DDBJ whole genome shotgun (WGS) entry which is preliminary data.</text>
</comment>
<evidence type="ECO:0000256" key="4">
    <source>
        <dbReference type="HAMAP-Rule" id="MF_01185"/>
    </source>
</evidence>
<dbReference type="InterPro" id="IPR024046">
    <property type="entry name" value="Flagellar_assmbl_FliW_dom_sf"/>
</dbReference>
<dbReference type="HAMAP" id="MF_01185">
    <property type="entry name" value="FliW"/>
    <property type="match status" value="1"/>
</dbReference>
<name>A0A1C0ZYF8_9BACL</name>
<gene>
    <name evidence="4" type="primary">fliW</name>
    <name evidence="5" type="ORF">A8709_20625</name>
</gene>
<dbReference type="AlphaFoldDB" id="A0A1C0ZYF8"/>
<dbReference type="Pfam" id="PF02623">
    <property type="entry name" value="FliW"/>
    <property type="match status" value="1"/>
</dbReference>
<dbReference type="InterPro" id="IPR003775">
    <property type="entry name" value="Flagellar_assembly_factor_FliW"/>
</dbReference>
<dbReference type="OrthoDB" id="9801235at2"/>
<dbReference type="PANTHER" id="PTHR39190">
    <property type="entry name" value="FLAGELLAR ASSEMBLY FACTOR FLIW"/>
    <property type="match status" value="1"/>
</dbReference>
<keyword evidence="1 4" id="KW-0963">Cytoplasm</keyword>
<accession>A0A1C0ZYF8</accession>
<keyword evidence="3 4" id="KW-0810">Translation regulation</keyword>
<evidence type="ECO:0000256" key="3">
    <source>
        <dbReference type="ARBA" id="ARBA00022845"/>
    </source>
</evidence>
<dbReference type="PANTHER" id="PTHR39190:SF1">
    <property type="entry name" value="FLAGELLAR ASSEMBLY FACTOR FLIW"/>
    <property type="match status" value="1"/>
</dbReference>
<dbReference type="GO" id="GO:0044780">
    <property type="term" value="P:bacterial-type flagellum assembly"/>
    <property type="evidence" value="ECO:0007669"/>
    <property type="project" value="UniProtKB-UniRule"/>
</dbReference>
<keyword evidence="4" id="KW-0143">Chaperone</keyword>
<evidence type="ECO:0000313" key="6">
    <source>
        <dbReference type="Proteomes" id="UP000093309"/>
    </source>
</evidence>
<keyword evidence="2 4" id="KW-1005">Bacterial flagellum biogenesis</keyword>
<evidence type="ECO:0000313" key="5">
    <source>
        <dbReference type="EMBL" id="OCT13152.1"/>
    </source>
</evidence>
<dbReference type="STRING" id="512399.A8709_20625"/>
<dbReference type="GO" id="GO:0006417">
    <property type="term" value="P:regulation of translation"/>
    <property type="evidence" value="ECO:0007669"/>
    <property type="project" value="UniProtKB-KW"/>
</dbReference>
<comment type="function">
    <text evidence="4">Acts as an anti-CsrA protein, binds CsrA and prevents it from repressing translation of its target genes, one of which is flagellin. Binds to flagellin and participates in the assembly of the flagellum.</text>
</comment>
<organism evidence="5 6">
    <name type="scientific">Paenibacillus pectinilyticus</name>
    <dbReference type="NCBI Taxonomy" id="512399"/>
    <lineage>
        <taxon>Bacteria</taxon>
        <taxon>Bacillati</taxon>
        <taxon>Bacillota</taxon>
        <taxon>Bacilli</taxon>
        <taxon>Bacillales</taxon>
        <taxon>Paenibacillaceae</taxon>
        <taxon>Paenibacillus</taxon>
    </lineage>
</organism>
<protein>
    <recommendedName>
        <fullName evidence="4">Flagellar assembly factor FliW</fullName>
    </recommendedName>
</protein>
<evidence type="ECO:0000256" key="1">
    <source>
        <dbReference type="ARBA" id="ARBA00022490"/>
    </source>
</evidence>
<comment type="subcellular location">
    <subcellularLocation>
        <location evidence="4">Cytoplasm</location>
    </subcellularLocation>
</comment>
<dbReference type="RefSeq" id="WP_065854571.1">
    <property type="nucleotide sequence ID" value="NZ_LYPC01000025.1"/>
</dbReference>
<sequence>MLLTTLQFGELTVEEQEIFTFHQGIPGFEDNLRYMFIQPDAESAFFFLQSVDDGDIALVVTNPFMFFPDYDFEIPEGVITEMEIESTDDVAVWSVVTVNKNIQDTSVNLLAPIIVNVNTRVGKQVILHNSSYHAKHKIAPSDTSEAK</sequence>
<dbReference type="GO" id="GO:0005737">
    <property type="term" value="C:cytoplasm"/>
    <property type="evidence" value="ECO:0007669"/>
    <property type="project" value="UniProtKB-SubCell"/>
</dbReference>
<reference evidence="6" key="1">
    <citation type="submission" date="2016-05" db="EMBL/GenBank/DDBJ databases">
        <title>Paenibacillus oryzae. sp. nov., isolated from the rice root.</title>
        <authorList>
            <person name="Zhang J."/>
            <person name="Zhang X."/>
        </authorList>
    </citation>
    <scope>NUCLEOTIDE SEQUENCE [LARGE SCALE GENOMIC DNA]</scope>
    <source>
        <strain evidence="6">KCTC13222</strain>
    </source>
</reference>
<comment type="subunit">
    <text evidence="4">Interacts with translational regulator CsrA and flagellin(s).</text>
</comment>